<organism evidence="1 2">
    <name type="scientific">Ajellomyces capsulatus (strain H88)</name>
    <name type="common">Darling's disease fungus</name>
    <name type="synonym">Histoplasma capsulatum</name>
    <dbReference type="NCBI Taxonomy" id="544711"/>
    <lineage>
        <taxon>Eukaryota</taxon>
        <taxon>Fungi</taxon>
        <taxon>Dikarya</taxon>
        <taxon>Ascomycota</taxon>
        <taxon>Pezizomycotina</taxon>
        <taxon>Eurotiomycetes</taxon>
        <taxon>Eurotiomycetidae</taxon>
        <taxon>Onygenales</taxon>
        <taxon>Ajellomycetaceae</taxon>
        <taxon>Histoplasma</taxon>
    </lineage>
</organism>
<protein>
    <submittedName>
        <fullName evidence="1">Uncharacterized protein</fullName>
    </submittedName>
</protein>
<dbReference type="EMBL" id="CP069102">
    <property type="protein sequence ID" value="QSS48852.1"/>
    <property type="molecule type" value="Genomic_DNA"/>
</dbReference>
<proteinExistence type="predicted"/>
<dbReference type="VEuPathDB" id="FungiDB:I7I53_09037"/>
<sequence>MLRTVFQPMRLEFQILDSLASSPKIRPTPHTARAAAGFQDSSKLTVLNLPSSSPYCCAEHHEVLFGYICR</sequence>
<evidence type="ECO:0000313" key="1">
    <source>
        <dbReference type="EMBL" id="QSS48852.1"/>
    </source>
</evidence>
<evidence type="ECO:0000313" key="2">
    <source>
        <dbReference type="Proteomes" id="UP000663419"/>
    </source>
</evidence>
<accession>A0A8A1L9W3</accession>
<gene>
    <name evidence="1" type="ORF">I7I53_09037</name>
</gene>
<name>A0A8A1L9W3_AJEC8</name>
<dbReference type="AlphaFoldDB" id="A0A8A1L9W3"/>
<dbReference type="Proteomes" id="UP000663419">
    <property type="component" value="Chromosome 1"/>
</dbReference>
<reference evidence="1" key="1">
    <citation type="submission" date="2021-01" db="EMBL/GenBank/DDBJ databases">
        <title>Chromosome-level genome assembly of a human fungal pathogen reveals clustering of transcriptionally co-regulated genes.</title>
        <authorList>
            <person name="Voorhies M."/>
            <person name="Cohen S."/>
            <person name="Shea T.P."/>
            <person name="Petrus S."/>
            <person name="Munoz J.F."/>
            <person name="Poplawski S."/>
            <person name="Goldman W.E."/>
            <person name="Michael T."/>
            <person name="Cuomo C.A."/>
            <person name="Sil A."/>
            <person name="Beyhan S."/>
        </authorList>
    </citation>
    <scope>NUCLEOTIDE SEQUENCE</scope>
    <source>
        <strain evidence="1">H88</strain>
    </source>
</reference>